<evidence type="ECO:0000313" key="3">
    <source>
        <dbReference type="EMBL" id="GMA40459.1"/>
    </source>
</evidence>
<keyword evidence="4" id="KW-1185">Reference proteome</keyword>
<evidence type="ECO:0008006" key="5">
    <source>
        <dbReference type="Google" id="ProtNLM"/>
    </source>
</evidence>
<reference evidence="4" key="1">
    <citation type="journal article" date="2019" name="Int. J. Syst. Evol. Microbiol.">
        <title>The Global Catalogue of Microorganisms (GCM) 10K type strain sequencing project: providing services to taxonomists for standard genome sequencing and annotation.</title>
        <authorList>
            <consortium name="The Broad Institute Genomics Platform"/>
            <consortium name="The Broad Institute Genome Sequencing Center for Infectious Disease"/>
            <person name="Wu L."/>
            <person name="Ma J."/>
        </authorList>
    </citation>
    <scope>NUCLEOTIDE SEQUENCE [LARGE SCALE GENOMIC DNA]</scope>
    <source>
        <strain evidence="4">NBRC 113072</strain>
    </source>
</reference>
<name>A0ABQ6ISJ3_9MICO</name>
<accession>A0ABQ6ISJ3</accession>
<dbReference type="InterPro" id="IPR046885">
    <property type="entry name" value="MnmA-like_C"/>
</dbReference>
<dbReference type="Pfam" id="PF20258">
    <property type="entry name" value="tRNA_Me_trans_C"/>
    <property type="match status" value="1"/>
</dbReference>
<proteinExistence type="predicted"/>
<dbReference type="PANTHER" id="PTHR11933:SF5">
    <property type="entry name" value="MITOCHONDRIAL TRNA-SPECIFIC 2-THIOURIDYLASE 1"/>
    <property type="match status" value="1"/>
</dbReference>
<feature type="domain" description="tRNA-specific 2-thiouridylase MnmA-like C-terminal" evidence="1">
    <location>
        <begin position="178"/>
        <end position="250"/>
    </location>
</feature>
<dbReference type="EMBL" id="BSUO01000001">
    <property type="protein sequence ID" value="GMA40459.1"/>
    <property type="molecule type" value="Genomic_DNA"/>
</dbReference>
<dbReference type="InterPro" id="IPR023382">
    <property type="entry name" value="MnmA-like_central_sf"/>
</dbReference>
<dbReference type="InterPro" id="IPR014729">
    <property type="entry name" value="Rossmann-like_a/b/a_fold"/>
</dbReference>
<dbReference type="Gene3D" id="3.40.50.620">
    <property type="entry name" value="HUPs"/>
    <property type="match status" value="1"/>
</dbReference>
<comment type="caution">
    <text evidence="3">The sequence shown here is derived from an EMBL/GenBank/DDBJ whole genome shotgun (WGS) entry which is preliminary data.</text>
</comment>
<organism evidence="3 4">
    <name type="scientific">Mobilicoccus caccae</name>
    <dbReference type="NCBI Taxonomy" id="1859295"/>
    <lineage>
        <taxon>Bacteria</taxon>
        <taxon>Bacillati</taxon>
        <taxon>Actinomycetota</taxon>
        <taxon>Actinomycetes</taxon>
        <taxon>Micrococcales</taxon>
        <taxon>Dermatophilaceae</taxon>
        <taxon>Mobilicoccus</taxon>
    </lineage>
</organism>
<dbReference type="Gene3D" id="2.40.30.10">
    <property type="entry name" value="Translation factors"/>
    <property type="match status" value="1"/>
</dbReference>
<dbReference type="Gene3D" id="2.30.30.280">
    <property type="entry name" value="Adenine nucleotide alpha hydrolases-like domains"/>
    <property type="match status" value="1"/>
</dbReference>
<sequence>MADKALALGFDGVATGHYARVVEPGEPGNVTGQRELHRAVDAAKDQSYVLGVLDGAQLAAAHFPLGDTTKPEIREEAAERGFSVARKPDSHDICFIPDGDTRGWLARRLGEQPGDIVDVDGEVVGTHGGAYGFTVGQRKGLALRRPAADGRARYVVETDTATNTVVVGPESLLTIDVIEGENARWCGPPPQGRVTVGAQVRAHGRELPATAEATEDGGVLVHLDERERGVAAGQSVVLYDGTRVIGSATITATRRATASTSSA</sequence>
<evidence type="ECO:0000313" key="4">
    <source>
        <dbReference type="Proteomes" id="UP001157126"/>
    </source>
</evidence>
<dbReference type="Proteomes" id="UP001157126">
    <property type="component" value="Unassembled WGS sequence"/>
</dbReference>
<evidence type="ECO:0000259" key="2">
    <source>
        <dbReference type="Pfam" id="PF20259"/>
    </source>
</evidence>
<gene>
    <name evidence="3" type="ORF">GCM10025883_25040</name>
</gene>
<protein>
    <recommendedName>
        <fullName evidence="5">tRNA-specific 2-thiouridylase MnmA</fullName>
    </recommendedName>
</protein>
<dbReference type="SUPFAM" id="SSF52402">
    <property type="entry name" value="Adenine nucleotide alpha hydrolases-like"/>
    <property type="match status" value="1"/>
</dbReference>
<feature type="domain" description="tRNA-specific 2-thiouridylase MnmA-like central" evidence="2">
    <location>
        <begin position="104"/>
        <end position="168"/>
    </location>
</feature>
<dbReference type="Pfam" id="PF03054">
    <property type="entry name" value="tRNA_Me_trans"/>
    <property type="match status" value="1"/>
</dbReference>
<dbReference type="PANTHER" id="PTHR11933">
    <property type="entry name" value="TRNA 5-METHYLAMINOMETHYL-2-THIOURIDYLATE -METHYLTRANSFERASE"/>
    <property type="match status" value="1"/>
</dbReference>
<dbReference type="Pfam" id="PF20259">
    <property type="entry name" value="tRNA_Me_trans_M"/>
    <property type="match status" value="1"/>
</dbReference>
<dbReference type="InterPro" id="IPR046884">
    <property type="entry name" value="MnmA-like_central"/>
</dbReference>
<evidence type="ECO:0000259" key="1">
    <source>
        <dbReference type="Pfam" id="PF20258"/>
    </source>
</evidence>